<dbReference type="PANTHER" id="PTHR33993:SF1">
    <property type="entry name" value="GLYOXALASE FAMILY PROTEIN"/>
    <property type="match status" value="1"/>
</dbReference>
<dbReference type="InterPro" id="IPR052164">
    <property type="entry name" value="Anthracycline_SecMetBiosynth"/>
</dbReference>
<dbReference type="InterPro" id="IPR029068">
    <property type="entry name" value="Glyas_Bleomycin-R_OHBP_Dase"/>
</dbReference>
<evidence type="ECO:0000313" key="3">
    <source>
        <dbReference type="Proteomes" id="UP000316416"/>
    </source>
</evidence>
<dbReference type="SUPFAM" id="SSF54593">
    <property type="entry name" value="Glyoxalase/Bleomycin resistance protein/Dihydroxybiphenyl dioxygenase"/>
    <property type="match status" value="1"/>
</dbReference>
<dbReference type="InterPro" id="IPR004360">
    <property type="entry name" value="Glyas_Fos-R_dOase_dom"/>
</dbReference>
<dbReference type="PANTHER" id="PTHR33993">
    <property type="entry name" value="GLYOXALASE-RELATED"/>
    <property type="match status" value="1"/>
</dbReference>
<dbReference type="PROSITE" id="PS51819">
    <property type="entry name" value="VOC"/>
    <property type="match status" value="1"/>
</dbReference>
<dbReference type="Gene3D" id="3.10.180.10">
    <property type="entry name" value="2,3-Dihydroxybiphenyl 1,2-Dioxygenase, domain 1"/>
    <property type="match status" value="1"/>
</dbReference>
<evidence type="ECO:0000259" key="1">
    <source>
        <dbReference type="PROSITE" id="PS51819"/>
    </source>
</evidence>
<organism evidence="2 3">
    <name type="scientific">Shewanella eurypsychrophilus</name>
    <dbReference type="NCBI Taxonomy" id="2593656"/>
    <lineage>
        <taxon>Bacteria</taxon>
        <taxon>Pseudomonadati</taxon>
        <taxon>Pseudomonadota</taxon>
        <taxon>Gammaproteobacteria</taxon>
        <taxon>Alteromonadales</taxon>
        <taxon>Shewanellaceae</taxon>
        <taxon>Shewanella</taxon>
    </lineage>
</organism>
<feature type="domain" description="VOC" evidence="1">
    <location>
        <begin position="6"/>
        <end position="116"/>
    </location>
</feature>
<dbReference type="InterPro" id="IPR037523">
    <property type="entry name" value="VOC_core"/>
</dbReference>
<gene>
    <name evidence="2" type="ORF">FM038_25425</name>
</gene>
<sequence>MAAHHSINYIEIPVTDIATTKQFFAQVFGWEFVDYGPEYSSFTNAGIAGGFFVSEQGFDLAKGSPLLVLYSAQLEASMAKIEGAGAEITKAIFSFPGGRRFHFKDLNGNEFAVWSE</sequence>
<dbReference type="EMBL" id="CP045503">
    <property type="protein sequence ID" value="QXP44797.1"/>
    <property type="molecule type" value="Genomic_DNA"/>
</dbReference>
<accession>A0ABX8S2J0</accession>
<dbReference type="Proteomes" id="UP000316416">
    <property type="component" value="Chromosome"/>
</dbReference>
<dbReference type="CDD" id="cd07247">
    <property type="entry name" value="SgaA_N_like"/>
    <property type="match status" value="1"/>
</dbReference>
<name>A0ABX8S2J0_9GAMM</name>
<protein>
    <submittedName>
        <fullName evidence="2">VOC family protein</fullName>
    </submittedName>
</protein>
<dbReference type="RefSeq" id="WP_142874052.1">
    <property type="nucleotide sequence ID" value="NZ_CP045503.2"/>
</dbReference>
<keyword evidence="3" id="KW-1185">Reference proteome</keyword>
<dbReference type="Pfam" id="PF00903">
    <property type="entry name" value="Glyoxalase"/>
    <property type="match status" value="1"/>
</dbReference>
<evidence type="ECO:0000313" key="2">
    <source>
        <dbReference type="EMBL" id="QXP44797.1"/>
    </source>
</evidence>
<reference evidence="2" key="1">
    <citation type="submission" date="2021-07" db="EMBL/GenBank/DDBJ databases">
        <title>Shewanella sp. YLB-07 whole genome sequence.</title>
        <authorList>
            <person name="Yu L."/>
        </authorList>
    </citation>
    <scope>NUCLEOTIDE SEQUENCE</scope>
    <source>
        <strain evidence="2">YLB-08</strain>
    </source>
</reference>
<proteinExistence type="predicted"/>